<accession>A0A2C5YY14</accession>
<evidence type="ECO:0000313" key="2">
    <source>
        <dbReference type="Proteomes" id="UP000226431"/>
    </source>
</evidence>
<protein>
    <submittedName>
        <fullName evidence="1">Uncharacterized protein</fullName>
    </submittedName>
</protein>
<name>A0A2C5YY14_9HYPO</name>
<dbReference type="Proteomes" id="UP000226431">
    <property type="component" value="Unassembled WGS sequence"/>
</dbReference>
<evidence type="ECO:0000313" key="1">
    <source>
        <dbReference type="EMBL" id="PHH72400.1"/>
    </source>
</evidence>
<gene>
    <name evidence="1" type="ORF">CDD80_4561</name>
</gene>
<dbReference type="AlphaFoldDB" id="A0A2C5YY14"/>
<comment type="caution">
    <text evidence="1">The sequence shown here is derived from an EMBL/GenBank/DDBJ whole genome shotgun (WGS) entry which is preliminary data.</text>
</comment>
<sequence>MKQLLKTHREPYSTPQQFQPHSEESIAVGWLFRVKSLRSCLSGNHMTTTSQELLWRSLAAKAHATNANLTPSGHAIYLSGKRTGSWVAAVMSELAFDLGNPAGADRVGLKDLEEELEDVPGTLE</sequence>
<dbReference type="EMBL" id="NJES01000423">
    <property type="protein sequence ID" value="PHH72400.1"/>
    <property type="molecule type" value="Genomic_DNA"/>
</dbReference>
<proteinExistence type="predicted"/>
<keyword evidence="2" id="KW-1185">Reference proteome</keyword>
<reference evidence="1 2" key="1">
    <citation type="submission" date="2017-06" db="EMBL/GenBank/DDBJ databases">
        <title>Ant-infecting Ophiocordyceps genomes reveal a high diversity of potential behavioral manipulation genes and a possible major role for enterotoxins.</title>
        <authorList>
            <person name="De Bekker C."/>
            <person name="Evans H.C."/>
            <person name="Brachmann A."/>
            <person name="Hughes D.P."/>
        </authorList>
    </citation>
    <scope>NUCLEOTIDE SEQUENCE [LARGE SCALE GENOMIC DNA]</scope>
    <source>
        <strain evidence="1 2">Map16</strain>
    </source>
</reference>
<organism evidence="1 2">
    <name type="scientific">Ophiocordyceps camponoti-rufipedis</name>
    <dbReference type="NCBI Taxonomy" id="2004952"/>
    <lineage>
        <taxon>Eukaryota</taxon>
        <taxon>Fungi</taxon>
        <taxon>Dikarya</taxon>
        <taxon>Ascomycota</taxon>
        <taxon>Pezizomycotina</taxon>
        <taxon>Sordariomycetes</taxon>
        <taxon>Hypocreomycetidae</taxon>
        <taxon>Hypocreales</taxon>
        <taxon>Ophiocordycipitaceae</taxon>
        <taxon>Ophiocordyceps</taxon>
    </lineage>
</organism>